<evidence type="ECO:0000256" key="2">
    <source>
        <dbReference type="ARBA" id="ARBA00023015"/>
    </source>
</evidence>
<keyword evidence="4" id="KW-0804">Transcription</keyword>
<dbReference type="InterPro" id="IPR005119">
    <property type="entry name" value="LysR_subst-bd"/>
</dbReference>
<comment type="caution">
    <text evidence="6">The sequence shown here is derived from an EMBL/GenBank/DDBJ whole genome shotgun (WGS) entry which is preliminary data.</text>
</comment>
<keyword evidence="7" id="KW-1185">Reference proteome</keyword>
<comment type="similarity">
    <text evidence="1">Belongs to the LysR transcriptional regulatory family.</text>
</comment>
<dbReference type="PRINTS" id="PR00039">
    <property type="entry name" value="HTHLYSR"/>
</dbReference>
<dbReference type="InterPro" id="IPR050950">
    <property type="entry name" value="HTH-type_LysR_regulators"/>
</dbReference>
<keyword evidence="3" id="KW-0238">DNA-binding</keyword>
<evidence type="ECO:0000313" key="7">
    <source>
        <dbReference type="Proteomes" id="UP001525968"/>
    </source>
</evidence>
<gene>
    <name evidence="6" type="ORF">N0K08_08995</name>
</gene>
<organism evidence="6 7">
    <name type="scientific">Acidovorax bellezanensis</name>
    <dbReference type="NCBI Taxonomy" id="2976702"/>
    <lineage>
        <taxon>Bacteria</taxon>
        <taxon>Pseudomonadati</taxon>
        <taxon>Pseudomonadota</taxon>
        <taxon>Betaproteobacteria</taxon>
        <taxon>Burkholderiales</taxon>
        <taxon>Comamonadaceae</taxon>
        <taxon>Acidovorax</taxon>
    </lineage>
</organism>
<dbReference type="EMBL" id="JAODYH010000004">
    <property type="protein sequence ID" value="MCT9810770.1"/>
    <property type="molecule type" value="Genomic_DNA"/>
</dbReference>
<evidence type="ECO:0000259" key="5">
    <source>
        <dbReference type="PROSITE" id="PS50931"/>
    </source>
</evidence>
<dbReference type="InterPro" id="IPR000847">
    <property type="entry name" value="LysR_HTH_N"/>
</dbReference>
<dbReference type="Gene3D" id="1.10.10.10">
    <property type="entry name" value="Winged helix-like DNA-binding domain superfamily/Winged helix DNA-binding domain"/>
    <property type="match status" value="1"/>
</dbReference>
<dbReference type="Pfam" id="PF03466">
    <property type="entry name" value="LysR_substrate"/>
    <property type="match status" value="1"/>
</dbReference>
<dbReference type="PROSITE" id="PS50931">
    <property type="entry name" value="HTH_LYSR"/>
    <property type="match status" value="1"/>
</dbReference>
<dbReference type="SUPFAM" id="SSF46785">
    <property type="entry name" value="Winged helix' DNA-binding domain"/>
    <property type="match status" value="1"/>
</dbReference>
<dbReference type="Gene3D" id="3.40.190.10">
    <property type="entry name" value="Periplasmic binding protein-like II"/>
    <property type="match status" value="2"/>
</dbReference>
<dbReference type="PANTHER" id="PTHR30419">
    <property type="entry name" value="HTH-TYPE TRANSCRIPTIONAL REGULATOR YBHD"/>
    <property type="match status" value="1"/>
</dbReference>
<evidence type="ECO:0000256" key="1">
    <source>
        <dbReference type="ARBA" id="ARBA00009437"/>
    </source>
</evidence>
<evidence type="ECO:0000256" key="4">
    <source>
        <dbReference type="ARBA" id="ARBA00023163"/>
    </source>
</evidence>
<name>A0ABT2PKL4_9BURK</name>
<proteinExistence type="inferred from homology"/>
<keyword evidence="2" id="KW-0805">Transcription regulation</keyword>
<evidence type="ECO:0000256" key="3">
    <source>
        <dbReference type="ARBA" id="ARBA00023125"/>
    </source>
</evidence>
<dbReference type="InterPro" id="IPR036388">
    <property type="entry name" value="WH-like_DNA-bd_sf"/>
</dbReference>
<dbReference type="RefSeq" id="WP_261499901.1">
    <property type="nucleotide sequence ID" value="NZ_JAODYH010000004.1"/>
</dbReference>
<protein>
    <submittedName>
        <fullName evidence="6">LysR family transcriptional regulator</fullName>
    </submittedName>
</protein>
<sequence length="293" mass="31756">MELYQVRAFVAVARIGNVTKAAEALCVTQPAVTGQLKSLEQSLGVALFDRSSGRLTLTRAGELLLPKAEALLAASGELSAIARQLQGELTGRVDFGLPSEPADFLRLGEMATRVHAALPLVELRSRSHSSLQLLDLIRAGTITAGYFIGPHPPRDLQSLSLRSVTYRIAVPLRMAAAHQMGGWRALAELPWIDGLDDSHIHQLMGALFERQGLAPRVVMQVEETSGLDAYVRAGSGCALLREEVAVRGVEHNDWMVWGQAQLDAELYFVTSLEGACDPLTVALTSLVRGVWDR</sequence>
<dbReference type="Pfam" id="PF00126">
    <property type="entry name" value="HTH_1"/>
    <property type="match status" value="1"/>
</dbReference>
<accession>A0ABT2PKL4</accession>
<evidence type="ECO:0000313" key="6">
    <source>
        <dbReference type="EMBL" id="MCT9810770.1"/>
    </source>
</evidence>
<dbReference type="SUPFAM" id="SSF53850">
    <property type="entry name" value="Periplasmic binding protein-like II"/>
    <property type="match status" value="1"/>
</dbReference>
<dbReference type="Proteomes" id="UP001525968">
    <property type="component" value="Unassembled WGS sequence"/>
</dbReference>
<reference evidence="6 7" key="1">
    <citation type="submission" date="2022-09" db="EMBL/GenBank/DDBJ databases">
        <title>Draft genome of isolate Be4.</title>
        <authorList>
            <person name="Sanchez-Castro I."/>
            <person name="Martinez-Rodriguez P."/>
            <person name="Descostes M."/>
            <person name="Merroun M."/>
        </authorList>
    </citation>
    <scope>NUCLEOTIDE SEQUENCE [LARGE SCALE GENOMIC DNA]</scope>
    <source>
        <strain evidence="6 7">Be4</strain>
    </source>
</reference>
<feature type="domain" description="HTH lysR-type" evidence="5">
    <location>
        <begin position="1"/>
        <end position="58"/>
    </location>
</feature>
<dbReference type="InterPro" id="IPR036390">
    <property type="entry name" value="WH_DNA-bd_sf"/>
</dbReference>